<dbReference type="InterPro" id="IPR050266">
    <property type="entry name" value="AB_hydrolase_sf"/>
</dbReference>
<feature type="domain" description="AB hydrolase-1" evidence="1">
    <location>
        <begin position="28"/>
        <end position="126"/>
    </location>
</feature>
<protein>
    <submittedName>
        <fullName evidence="2">Alpha/beta hydrolase fold protein</fullName>
    </submittedName>
</protein>
<reference evidence="2" key="2">
    <citation type="journal article" date="2014" name="ISME J.">
        <title>Microbial stratification in low pH oxic and suboxic macroscopic growths along an acid mine drainage.</title>
        <authorList>
            <person name="Mendez-Garcia C."/>
            <person name="Mesa V."/>
            <person name="Sprenger R.R."/>
            <person name="Richter M."/>
            <person name="Diez M.S."/>
            <person name="Solano J."/>
            <person name="Bargiela R."/>
            <person name="Golyshina O.V."/>
            <person name="Manteca A."/>
            <person name="Ramos J.L."/>
            <person name="Gallego J.R."/>
            <person name="Llorente I."/>
            <person name="Martins Dos Santos V.A."/>
            <person name="Jensen O.N."/>
            <person name="Pelaez A.I."/>
            <person name="Sanchez J."/>
            <person name="Ferrer M."/>
        </authorList>
    </citation>
    <scope>NUCLEOTIDE SEQUENCE</scope>
</reference>
<proteinExistence type="predicted"/>
<dbReference type="Pfam" id="PF00561">
    <property type="entry name" value="Abhydrolase_1"/>
    <property type="match status" value="1"/>
</dbReference>
<reference evidence="2" key="1">
    <citation type="submission" date="2013-08" db="EMBL/GenBank/DDBJ databases">
        <authorList>
            <person name="Mendez C."/>
            <person name="Richter M."/>
            <person name="Ferrer M."/>
            <person name="Sanchez J."/>
        </authorList>
    </citation>
    <scope>NUCLEOTIDE SEQUENCE</scope>
</reference>
<dbReference type="SUPFAM" id="SSF53474">
    <property type="entry name" value="alpha/beta-Hydrolases"/>
    <property type="match status" value="1"/>
</dbReference>
<comment type="caution">
    <text evidence="2">The sequence shown here is derived from an EMBL/GenBank/DDBJ whole genome shotgun (WGS) entry which is preliminary data.</text>
</comment>
<dbReference type="EMBL" id="AUZY01004574">
    <property type="protein sequence ID" value="EQD62573.1"/>
    <property type="molecule type" value="Genomic_DNA"/>
</dbReference>
<evidence type="ECO:0000259" key="1">
    <source>
        <dbReference type="Pfam" id="PF00561"/>
    </source>
</evidence>
<dbReference type="Gene3D" id="3.40.50.1820">
    <property type="entry name" value="alpha/beta hydrolase"/>
    <property type="match status" value="2"/>
</dbReference>
<accession>T1B1Z3</accession>
<evidence type="ECO:0000313" key="2">
    <source>
        <dbReference type="EMBL" id="EQD62573.1"/>
    </source>
</evidence>
<keyword evidence="2" id="KW-0378">Hydrolase</keyword>
<organism evidence="2">
    <name type="scientific">mine drainage metagenome</name>
    <dbReference type="NCBI Taxonomy" id="410659"/>
    <lineage>
        <taxon>unclassified sequences</taxon>
        <taxon>metagenomes</taxon>
        <taxon>ecological metagenomes</taxon>
    </lineage>
</organism>
<sequence length="221" mass="23766">MDDTPTAETLDVPGGKLADEVQGRGSAVVLIHEGIADRRMWNREFPLLAGHHSVTRYDLRGFRGSPPATSESFPVRDLVALIDHLHMERPLIVGPSMGGKTALDLTLAHPKKVGGLLLIAPGYSGMDYDHVQGGKATFERDETLSKAAADRLNEIRVPTHILVGDRDNPAMPHCANFLARGIAGASVKLVPGADHLPNLSRPDAFDAAFAETMSPIRGRSE</sequence>
<dbReference type="GO" id="GO:0016787">
    <property type="term" value="F:hydrolase activity"/>
    <property type="evidence" value="ECO:0007669"/>
    <property type="project" value="UniProtKB-KW"/>
</dbReference>
<dbReference type="AlphaFoldDB" id="T1B1Z3"/>
<dbReference type="InterPro" id="IPR000073">
    <property type="entry name" value="AB_hydrolase_1"/>
</dbReference>
<dbReference type="PANTHER" id="PTHR43798">
    <property type="entry name" value="MONOACYLGLYCEROL LIPASE"/>
    <property type="match status" value="1"/>
</dbReference>
<dbReference type="PRINTS" id="PR00111">
    <property type="entry name" value="ABHYDROLASE"/>
</dbReference>
<dbReference type="InterPro" id="IPR029058">
    <property type="entry name" value="AB_hydrolase_fold"/>
</dbReference>
<name>T1B1Z3_9ZZZZ</name>
<gene>
    <name evidence="2" type="ORF">B1B_07184</name>
</gene>